<feature type="transmembrane region" description="Helical" evidence="8">
    <location>
        <begin position="158"/>
        <end position="179"/>
    </location>
</feature>
<keyword evidence="6 8" id="KW-0472">Membrane</keyword>
<evidence type="ECO:0000256" key="4">
    <source>
        <dbReference type="ARBA" id="ARBA00022692"/>
    </source>
</evidence>
<feature type="transmembrane region" description="Helical" evidence="8">
    <location>
        <begin position="261"/>
        <end position="278"/>
    </location>
</feature>
<keyword evidence="11" id="KW-1185">Reference proteome</keyword>
<dbReference type="FunFam" id="1.10.3430.10:FF:000008">
    <property type="entry name" value="Ammonium transporter"/>
    <property type="match status" value="1"/>
</dbReference>
<feature type="transmembrane region" description="Helical" evidence="8">
    <location>
        <begin position="97"/>
        <end position="116"/>
    </location>
</feature>
<feature type="transmembrane region" description="Helical" evidence="8">
    <location>
        <begin position="360"/>
        <end position="384"/>
    </location>
</feature>
<feature type="transmembrane region" description="Helical" evidence="8">
    <location>
        <begin position="284"/>
        <end position="305"/>
    </location>
</feature>
<evidence type="ECO:0000256" key="3">
    <source>
        <dbReference type="ARBA" id="ARBA00022448"/>
    </source>
</evidence>
<dbReference type="InterPro" id="IPR018047">
    <property type="entry name" value="Ammonium_transpt_CS"/>
</dbReference>
<dbReference type="STRING" id="46223.SAMN05421852_12612"/>
<evidence type="ECO:0000256" key="6">
    <source>
        <dbReference type="ARBA" id="ARBA00023136"/>
    </source>
</evidence>
<feature type="transmembrane region" description="Helical" evidence="8">
    <location>
        <begin position="317"/>
        <end position="340"/>
    </location>
</feature>
<dbReference type="InterPro" id="IPR029020">
    <property type="entry name" value="Ammonium/urea_transptr"/>
</dbReference>
<dbReference type="AlphaFoldDB" id="A0A1I3UR39"/>
<evidence type="ECO:0000256" key="8">
    <source>
        <dbReference type="RuleBase" id="RU362002"/>
    </source>
</evidence>
<keyword evidence="3 8" id="KW-0813">Transport</keyword>
<comment type="subcellular location">
    <subcellularLocation>
        <location evidence="8">Cell membrane</location>
        <topology evidence="8">Multi-pass membrane protein</topology>
    </subcellularLocation>
    <subcellularLocation>
        <location evidence="1">Membrane</location>
        <topology evidence="1">Multi-pass membrane protein</topology>
    </subcellularLocation>
</comment>
<evidence type="ECO:0000313" key="10">
    <source>
        <dbReference type="EMBL" id="SFJ84237.1"/>
    </source>
</evidence>
<evidence type="ECO:0000256" key="2">
    <source>
        <dbReference type="ARBA" id="ARBA00005887"/>
    </source>
</evidence>
<dbReference type="PRINTS" id="PR00342">
    <property type="entry name" value="RHESUSRHD"/>
</dbReference>
<dbReference type="PANTHER" id="PTHR11730:SF6">
    <property type="entry name" value="AMMONIUM TRANSPORTER"/>
    <property type="match status" value="1"/>
</dbReference>
<feature type="transmembrane region" description="Helical" evidence="8">
    <location>
        <begin position="123"/>
        <end position="146"/>
    </location>
</feature>
<proteinExistence type="inferred from homology"/>
<dbReference type="NCBIfam" id="TIGR00836">
    <property type="entry name" value="amt"/>
    <property type="match status" value="1"/>
</dbReference>
<feature type="transmembrane region" description="Helical" evidence="8">
    <location>
        <begin position="200"/>
        <end position="217"/>
    </location>
</feature>
<dbReference type="PANTHER" id="PTHR11730">
    <property type="entry name" value="AMMONIUM TRANSPORTER"/>
    <property type="match status" value="1"/>
</dbReference>
<gene>
    <name evidence="10" type="ORF">SAMN05421852_12612</name>
</gene>
<dbReference type="GO" id="GO:0097272">
    <property type="term" value="P:ammonium homeostasis"/>
    <property type="evidence" value="ECO:0007669"/>
    <property type="project" value="TreeGrafter"/>
</dbReference>
<evidence type="ECO:0000256" key="1">
    <source>
        <dbReference type="ARBA" id="ARBA00004141"/>
    </source>
</evidence>
<dbReference type="GO" id="GO:0008519">
    <property type="term" value="F:ammonium channel activity"/>
    <property type="evidence" value="ECO:0007669"/>
    <property type="project" value="InterPro"/>
</dbReference>
<dbReference type="InterPro" id="IPR024041">
    <property type="entry name" value="NH4_transpt_AmtB-like_dom"/>
</dbReference>
<dbReference type="RefSeq" id="WP_093231559.1">
    <property type="nucleotide sequence ID" value="NZ_FORR01000026.1"/>
</dbReference>
<name>A0A1I3UR39_9BACL</name>
<keyword evidence="5 8" id="KW-1133">Transmembrane helix</keyword>
<dbReference type="InterPro" id="IPR001905">
    <property type="entry name" value="Ammonium_transpt"/>
</dbReference>
<evidence type="ECO:0000256" key="7">
    <source>
        <dbReference type="ARBA" id="ARBA00023177"/>
    </source>
</evidence>
<comment type="similarity">
    <text evidence="2 8">Belongs to the ammonia transporter channel (TC 1.A.11.2) family.</text>
</comment>
<dbReference type="Proteomes" id="UP000199545">
    <property type="component" value="Unassembled WGS sequence"/>
</dbReference>
<keyword evidence="4 8" id="KW-0812">Transmembrane</keyword>
<dbReference type="Pfam" id="PF00909">
    <property type="entry name" value="Ammonium_transp"/>
    <property type="match status" value="1"/>
</dbReference>
<accession>A0A1I3UR39</accession>
<evidence type="ECO:0000259" key="9">
    <source>
        <dbReference type="Pfam" id="PF00909"/>
    </source>
</evidence>
<reference evidence="10 11" key="1">
    <citation type="submission" date="2016-10" db="EMBL/GenBank/DDBJ databases">
        <authorList>
            <person name="de Groot N.N."/>
        </authorList>
    </citation>
    <scope>NUCLEOTIDE SEQUENCE [LARGE SCALE GENOMIC DNA]</scope>
    <source>
        <strain evidence="10 11">DSM 44778</strain>
    </source>
</reference>
<dbReference type="OrthoDB" id="9814202at2"/>
<dbReference type="Gene3D" id="1.10.3430.10">
    <property type="entry name" value="Ammonium transporter AmtB like domains"/>
    <property type="match status" value="1"/>
</dbReference>
<feature type="domain" description="Ammonium transporter AmtB-like" evidence="9">
    <location>
        <begin position="13"/>
        <end position="411"/>
    </location>
</feature>
<dbReference type="SUPFAM" id="SSF111352">
    <property type="entry name" value="Ammonium transporter"/>
    <property type="match status" value="1"/>
</dbReference>
<dbReference type="InterPro" id="IPR002229">
    <property type="entry name" value="RhesusRHD"/>
</dbReference>
<dbReference type="EMBL" id="FORR01000026">
    <property type="protein sequence ID" value="SFJ84237.1"/>
    <property type="molecule type" value="Genomic_DNA"/>
</dbReference>
<dbReference type="PROSITE" id="PS01219">
    <property type="entry name" value="AMMONIUM_TRANSP"/>
    <property type="match status" value="1"/>
</dbReference>
<sequence length="455" mass="48425">MKVADVSLAVDAVFILMCAVFVFFMQAGFVLLEAGSTRMKNAGHIAVKQVISISIAALAFWVAGYGLTFGDGIWIGTNGWFLNIPQEAGALPVEISYLYQLSFLAASLAIVWGGFAERAKLGVYILFGLLYSILIYPVIGHWIWGADGWLHALGKQDFAGSTVVHLQGGVAALVATMLLKPRIGRFSSDGTSNTMPGHNQVYTVLGVLLIWLGWFGFNPGSTLTAKEGFFGYIALTTNLAAGAGAVAALGLSVWLTRKANISMILNGMLAALVAITAACAFVETWAAVVIGAVAGVLAVLSMYYLEKQKIDDPVGAISVHGVAGMWGSLSTGLFATPVLVQKVGVGSAGLFYGGGWKQLGVQALGVAIATIYVALVSFIILWVIDKVMGLRVSKEEELSGLDLSEHGSYGYPEHVFLIKWNEGSGLREGFGHKEKILNRRKTSQKRDPLLVDAVD</sequence>
<protein>
    <recommendedName>
        <fullName evidence="8">Ammonium transporter</fullName>
    </recommendedName>
</protein>
<evidence type="ECO:0000256" key="5">
    <source>
        <dbReference type="ARBA" id="ARBA00022989"/>
    </source>
</evidence>
<dbReference type="GO" id="GO:0005886">
    <property type="term" value="C:plasma membrane"/>
    <property type="evidence" value="ECO:0007669"/>
    <property type="project" value="UniProtKB-SubCell"/>
</dbReference>
<feature type="transmembrane region" description="Helical" evidence="8">
    <location>
        <begin position="53"/>
        <end position="77"/>
    </location>
</feature>
<keyword evidence="7 8" id="KW-0924">Ammonia transport</keyword>
<feature type="transmembrane region" description="Helical" evidence="8">
    <location>
        <begin position="12"/>
        <end position="32"/>
    </location>
</feature>
<organism evidence="10 11">
    <name type="scientific">Thermoflavimicrobium dichotomicum</name>
    <dbReference type="NCBI Taxonomy" id="46223"/>
    <lineage>
        <taxon>Bacteria</taxon>
        <taxon>Bacillati</taxon>
        <taxon>Bacillota</taxon>
        <taxon>Bacilli</taxon>
        <taxon>Bacillales</taxon>
        <taxon>Thermoactinomycetaceae</taxon>
        <taxon>Thermoflavimicrobium</taxon>
    </lineage>
</organism>
<feature type="transmembrane region" description="Helical" evidence="8">
    <location>
        <begin position="229"/>
        <end position="254"/>
    </location>
</feature>
<evidence type="ECO:0000313" key="11">
    <source>
        <dbReference type="Proteomes" id="UP000199545"/>
    </source>
</evidence>